<organism evidence="3 4">
    <name type="scientific">Roseateles aquae</name>
    <dbReference type="NCBI Taxonomy" id="3077235"/>
    <lineage>
        <taxon>Bacteria</taxon>
        <taxon>Pseudomonadati</taxon>
        <taxon>Pseudomonadota</taxon>
        <taxon>Betaproteobacteria</taxon>
        <taxon>Burkholderiales</taxon>
        <taxon>Sphaerotilaceae</taxon>
        <taxon>Roseateles</taxon>
    </lineage>
</organism>
<proteinExistence type="predicted"/>
<comment type="caution">
    <text evidence="3">The sequence shown here is derived from an EMBL/GenBank/DDBJ whole genome shotgun (WGS) entry which is preliminary data.</text>
</comment>
<evidence type="ECO:0000313" key="3">
    <source>
        <dbReference type="EMBL" id="MDT9000814.1"/>
    </source>
</evidence>
<keyword evidence="4" id="KW-1185">Reference proteome</keyword>
<feature type="chain" id="PRO_5045646847" evidence="1">
    <location>
        <begin position="34"/>
        <end position="1515"/>
    </location>
</feature>
<dbReference type="InterPro" id="IPR013424">
    <property type="entry name" value="Ice-binding_C"/>
</dbReference>
<dbReference type="NCBIfam" id="TIGR02595">
    <property type="entry name" value="PEP_CTERM"/>
    <property type="match status" value="1"/>
</dbReference>
<accession>A0ABU3PE09</accession>
<dbReference type="Proteomes" id="UP001246372">
    <property type="component" value="Unassembled WGS sequence"/>
</dbReference>
<reference evidence="3" key="1">
    <citation type="submission" date="2023-09" db="EMBL/GenBank/DDBJ databases">
        <title>Paucibacter sp. APW11 Genome sequencing and assembly.</title>
        <authorList>
            <person name="Kim I."/>
        </authorList>
    </citation>
    <scope>NUCLEOTIDE SEQUENCE</scope>
    <source>
        <strain evidence="3">APW11</strain>
    </source>
</reference>
<protein>
    <submittedName>
        <fullName evidence="3">PEP-CTERM sorting domain-containing protein</fullName>
    </submittedName>
</protein>
<evidence type="ECO:0000313" key="4">
    <source>
        <dbReference type="Proteomes" id="UP001246372"/>
    </source>
</evidence>
<dbReference type="EMBL" id="JAVXZY010000006">
    <property type="protein sequence ID" value="MDT9000814.1"/>
    <property type="molecule type" value="Genomic_DNA"/>
</dbReference>
<name>A0ABU3PE09_9BURK</name>
<feature type="signal peptide" evidence="1">
    <location>
        <begin position="1"/>
        <end position="33"/>
    </location>
</feature>
<dbReference type="NCBIfam" id="TIGR04393">
    <property type="entry name" value="rpt_T5SS_PEPC"/>
    <property type="match status" value="1"/>
</dbReference>
<sequence>MQVVKRQSFKPRRLALAMAQAALLALVCSPGQATVQLSGPYWLDPGNPAPIGPGDVNLPGSLLYVGAGGNGSFEVLAGSQVSLAGLRVAAGGGSGDVKIDGSGSRLELHAGGNDFRLEIGHYGVGTLLVSNGGTLDSTVDLAACAQGWRNCGTIISNTAGSSGSLTVSGAGSQALLAGWFNVGARYAQPGFGTPGQDSHGNVQVLQGALLSTGSASIGASWTGPSSTGTERSFANVVIDGVGTRWNISGNAFNDPQAHLHIGAGVRSTATLQLANGAQLNVVDGGFSSIGEIGAEGRMQMNSGSMADFGMAGALSVGNGGVGVLELNDAQLHAGLLRVGDNGSGKGTVLLGQNARLTLDGVGNGRLALGQNGVGLMEIRQGGQLLADGSSAACVNQWCGNQIGNAAGSDGRLLIDGAGSQASFVGGLEVAWINVARPPLEPWTFGQPGGQTRGHITIDHGGLLRTDRLALAGGLPSPSGTGGETAYAYLTVQGAGSRLELIGGPTSHGNAVLSSGARAGNVSFVNILDGAQLLLQSAPSADTTFALDWGGGQSQVLVDGLGSGLTLTGGAHSFLGVAHGGGNSQLTLSHGASLAMSGDWRGATIGGRGGPAFDQLGQGTMQVLSGAQWTGAQQISVGTQGAQGSLLLSDAGSRLALSTVSGDPNSGRLEIGPDGQGSLAVSNGALVQANRLQIGSGNLSGWGTASISGSQGGQASRVELSAVDFHRLGLEQGQLTISNGGVLDATLDASTCLTHWCGTFIANNAGADARLTITGAGSRASFLDTFYVGGSYVSAPPLGSYIAGEPGGSTRVDLRVLNGGRLETESVRMGNSGNGPAADGSERVSVNVLLDGPGSVWHVQGGAGTKAQVAGFSTGLNTGGAGAVQNVQVGITVRNGAQLQFSSDANSSNQLVLARDGGQSSMLVTGAGSALSFADAGSSAIWIGRNAGMASLSVANGAQLLGINLVQMGTQGGFGQFKLDGAATRAIFGPEFASLQVGRSGGVGSASISNGAQLLMSSALQNYVVIGEGVDGSGRAAQGALRLDGAGSLIDMHTVASPDYGINPLVLVGQNGFGSLSISNGAKLHMQGDRVPNADEALFTWMTVGNGPSSAAAGTLQLSGLGSEIRQDGFNAGLAVGRYANGSGSMTVSNGAQFIGTAVMVGRDGGRGTIKLDAASMQLGGQWLPGATNIAIGAGVALGSGAGGTGSLSLDHGASLVISNAGSEGAHLVLGGNFVQNQGSGLLDVAGGSSIALNAGPGAAMVVIGHDGQGLATFRGASQLQLGDGSLLIARDAAGIGQLRLSEGSSAQAGYVGVGAWNGSDTGVATLIVNDGSVLTAQTIEVGGHGYVGGTGTLIGNVINRGVFSPGNSPGTLHIQGSFQNQAGGRLVLEVQSDGHGGFVTDQLLFANGASVSLDQLQLSFHFLGNTDPNAFQASGLFGVNTFLQQGGHGLDASLFNQVSYTASADAYQISNFSFNASTGAVFSAQPVPEPATWAMLMMGMLVMGWRRRAMRGGRN</sequence>
<dbReference type="InterPro" id="IPR030895">
    <property type="entry name" value="T5SS_PEPC_rpt"/>
</dbReference>
<keyword evidence="1" id="KW-0732">Signal</keyword>
<evidence type="ECO:0000259" key="2">
    <source>
        <dbReference type="Pfam" id="PF07589"/>
    </source>
</evidence>
<gene>
    <name evidence="3" type="ORF">RQP53_16170</name>
</gene>
<dbReference type="RefSeq" id="WP_315651694.1">
    <property type="nucleotide sequence ID" value="NZ_JAVXZY010000006.1"/>
</dbReference>
<dbReference type="Pfam" id="PF07589">
    <property type="entry name" value="PEP-CTERM"/>
    <property type="match status" value="1"/>
</dbReference>
<feature type="domain" description="Ice-binding protein C-terminal" evidence="2">
    <location>
        <begin position="1486"/>
        <end position="1508"/>
    </location>
</feature>
<evidence type="ECO:0000256" key="1">
    <source>
        <dbReference type="SAM" id="SignalP"/>
    </source>
</evidence>